<dbReference type="Pfam" id="PF25054">
    <property type="entry name" value="PHD_pln"/>
    <property type="match status" value="1"/>
</dbReference>
<dbReference type="PANTHER" id="PTHR33779">
    <property type="entry name" value="EXPRESSED PROTEIN"/>
    <property type="match status" value="1"/>
</dbReference>
<accession>A0A540M4G0</accession>
<feature type="domain" description="PHD-type zinc finger plants" evidence="2">
    <location>
        <begin position="28"/>
        <end position="70"/>
    </location>
</feature>
<keyword evidence="4" id="KW-1185">Reference proteome</keyword>
<evidence type="ECO:0000256" key="1">
    <source>
        <dbReference type="SAM" id="MobiDB-lite"/>
    </source>
</evidence>
<proteinExistence type="predicted"/>
<dbReference type="AlphaFoldDB" id="A0A540M4G0"/>
<dbReference type="EMBL" id="VIEB01000369">
    <property type="protein sequence ID" value="TQD93392.1"/>
    <property type="molecule type" value="Genomic_DNA"/>
</dbReference>
<evidence type="ECO:0000313" key="4">
    <source>
        <dbReference type="Proteomes" id="UP000315295"/>
    </source>
</evidence>
<name>A0A540M4G0_MALBA</name>
<feature type="region of interest" description="Disordered" evidence="1">
    <location>
        <begin position="78"/>
        <end position="167"/>
    </location>
</feature>
<reference evidence="3 4" key="1">
    <citation type="journal article" date="2019" name="G3 (Bethesda)">
        <title>Sequencing of a Wild Apple (Malus baccata) Genome Unravels the Differences Between Cultivated and Wild Apple Species Regarding Disease Resistance and Cold Tolerance.</title>
        <authorList>
            <person name="Chen X."/>
        </authorList>
    </citation>
    <scope>NUCLEOTIDE SEQUENCE [LARGE SCALE GENOMIC DNA]</scope>
    <source>
        <strain evidence="4">cv. Shandingzi</strain>
        <tissue evidence="3">Leaves</tissue>
    </source>
</reference>
<gene>
    <name evidence="3" type="ORF">C1H46_020981</name>
</gene>
<dbReference type="Proteomes" id="UP000315295">
    <property type="component" value="Unassembled WGS sequence"/>
</dbReference>
<feature type="compositionally biased region" description="Basic and acidic residues" evidence="1">
    <location>
        <begin position="91"/>
        <end position="102"/>
    </location>
</feature>
<evidence type="ECO:0000313" key="3">
    <source>
        <dbReference type="EMBL" id="TQD93392.1"/>
    </source>
</evidence>
<sequence length="224" mass="25134">MTTSSKGNNNASSVVQVQEQAAGSHECCMCGDFGFSYELFVCKVCQFRSQHRYCSNLYPNAESYRICNWCLTQKEDTKEKSQNSSNSSSSCKKESQDQDHPITKISIKKKISSKNSHNPYGGCLRGTMQLQPSGPIKKQKSLDLHHLHRQSSAVSPSPSPSPKSAPVVTRKRIITNAAKEAERIKRTRSEDISNIKNTSTIGITRQVFRNKVRRYKLLDEVSSQ</sequence>
<organism evidence="3 4">
    <name type="scientific">Malus baccata</name>
    <name type="common">Siberian crab apple</name>
    <name type="synonym">Pyrus baccata</name>
    <dbReference type="NCBI Taxonomy" id="106549"/>
    <lineage>
        <taxon>Eukaryota</taxon>
        <taxon>Viridiplantae</taxon>
        <taxon>Streptophyta</taxon>
        <taxon>Embryophyta</taxon>
        <taxon>Tracheophyta</taxon>
        <taxon>Spermatophyta</taxon>
        <taxon>Magnoliopsida</taxon>
        <taxon>eudicotyledons</taxon>
        <taxon>Gunneridae</taxon>
        <taxon>Pentapetalae</taxon>
        <taxon>rosids</taxon>
        <taxon>fabids</taxon>
        <taxon>Rosales</taxon>
        <taxon>Rosaceae</taxon>
        <taxon>Amygdaloideae</taxon>
        <taxon>Maleae</taxon>
        <taxon>Malus</taxon>
    </lineage>
</organism>
<comment type="caution">
    <text evidence="3">The sequence shown here is derived from an EMBL/GenBank/DDBJ whole genome shotgun (WGS) entry which is preliminary data.</text>
</comment>
<dbReference type="STRING" id="106549.A0A540M4G0"/>
<protein>
    <recommendedName>
        <fullName evidence="2">PHD-type zinc finger plants domain-containing protein</fullName>
    </recommendedName>
</protein>
<dbReference type="PANTHER" id="PTHR33779:SF1">
    <property type="entry name" value="EXPRESSED PROTEIN"/>
    <property type="match status" value="1"/>
</dbReference>
<evidence type="ECO:0000259" key="2">
    <source>
        <dbReference type="Pfam" id="PF25054"/>
    </source>
</evidence>
<dbReference type="InterPro" id="IPR056874">
    <property type="entry name" value="PHD_dom_pln"/>
</dbReference>